<sequence length="143" mass="16625">MFAPLSRSGIRMGLKSHATTRVTSRVQSRRTSLMKKGTRASLIDTKSPKYAAADFCLNLTYLLVQIKKEGTFADPEKAMKDYKSWLYEVAKDPSSPHPCPYRDVDRVWKRHERHTELYRHDCEKLFGKGIMLQRRRAGSLHRK</sequence>
<protein>
    <submittedName>
        <fullName evidence="1">Uncharacterized protein</fullName>
    </submittedName>
</protein>
<reference evidence="1" key="1">
    <citation type="submission" date="2021-01" db="EMBL/GenBank/DDBJ databases">
        <authorList>
            <person name="Corre E."/>
            <person name="Pelletier E."/>
            <person name="Niang G."/>
            <person name="Scheremetjew M."/>
            <person name="Finn R."/>
            <person name="Kale V."/>
            <person name="Holt S."/>
            <person name="Cochrane G."/>
            <person name="Meng A."/>
            <person name="Brown T."/>
            <person name="Cohen L."/>
        </authorList>
    </citation>
    <scope>NUCLEOTIDE SEQUENCE</scope>
    <source>
        <strain evidence="1">CCMP622</strain>
    </source>
</reference>
<organism evidence="1">
    <name type="scientific">Lotharella oceanica</name>
    <dbReference type="NCBI Taxonomy" id="641309"/>
    <lineage>
        <taxon>Eukaryota</taxon>
        <taxon>Sar</taxon>
        <taxon>Rhizaria</taxon>
        <taxon>Cercozoa</taxon>
        <taxon>Chlorarachniophyceae</taxon>
        <taxon>Lotharella</taxon>
    </lineage>
</organism>
<proteinExistence type="predicted"/>
<accession>A0A7S2TUA5</accession>
<dbReference type="AlphaFoldDB" id="A0A7S2TUA5"/>
<dbReference type="EMBL" id="HBHP01022073">
    <property type="protein sequence ID" value="CAD9769753.1"/>
    <property type="molecule type" value="Transcribed_RNA"/>
</dbReference>
<evidence type="ECO:0000313" key="1">
    <source>
        <dbReference type="EMBL" id="CAD9769753.1"/>
    </source>
</evidence>
<name>A0A7S2TUA5_9EUKA</name>
<gene>
    <name evidence="1" type="ORF">LSP00402_LOCUS13736</name>
</gene>